<feature type="compositionally biased region" description="Polar residues" evidence="8">
    <location>
        <begin position="189"/>
        <end position="199"/>
    </location>
</feature>
<gene>
    <name evidence="11" type="ORF">Moror_14095</name>
</gene>
<feature type="zinc finger region" description="C3H1-type" evidence="7">
    <location>
        <begin position="33"/>
        <end position="60"/>
    </location>
</feature>
<evidence type="ECO:0000313" key="12">
    <source>
        <dbReference type="Proteomes" id="UP000017559"/>
    </source>
</evidence>
<feature type="domain" description="C3H1-type" evidence="9">
    <location>
        <begin position="33"/>
        <end position="60"/>
    </location>
</feature>
<dbReference type="Pfam" id="PF00097">
    <property type="entry name" value="zf-C3HC4"/>
    <property type="match status" value="1"/>
</dbReference>
<dbReference type="InterPro" id="IPR045877">
    <property type="entry name" value="ZFP36-like"/>
</dbReference>
<dbReference type="Pfam" id="PF00642">
    <property type="entry name" value="zf-CCCH"/>
    <property type="match status" value="1"/>
</dbReference>
<evidence type="ECO:0000256" key="7">
    <source>
        <dbReference type="PROSITE-ProRule" id="PRU00723"/>
    </source>
</evidence>
<protein>
    <submittedName>
        <fullName evidence="11">Ring finger protein</fullName>
    </submittedName>
</protein>
<feature type="domain" description="RING-type" evidence="10">
    <location>
        <begin position="1173"/>
        <end position="1318"/>
    </location>
</feature>
<evidence type="ECO:0000256" key="4">
    <source>
        <dbReference type="ARBA" id="ARBA00022771"/>
    </source>
</evidence>
<keyword evidence="3" id="KW-0677">Repeat</keyword>
<keyword evidence="1" id="KW-0808">Transferase</keyword>
<comment type="caution">
    <text evidence="11">The sequence shown here is derived from an EMBL/GenBank/DDBJ whole genome shotgun (WGS) entry which is preliminary data.</text>
</comment>
<keyword evidence="6 7" id="KW-0862">Zinc</keyword>
<evidence type="ECO:0000313" key="11">
    <source>
        <dbReference type="EMBL" id="ESK94928.1"/>
    </source>
</evidence>
<dbReference type="InterPro" id="IPR035979">
    <property type="entry name" value="RBD_domain_sf"/>
</dbReference>
<organism evidence="11 12">
    <name type="scientific">Moniliophthora roreri (strain MCA 2997)</name>
    <name type="common">Cocoa frosty pod rot fungus</name>
    <name type="synonym">Crinipellis roreri</name>
    <dbReference type="NCBI Taxonomy" id="1381753"/>
    <lineage>
        <taxon>Eukaryota</taxon>
        <taxon>Fungi</taxon>
        <taxon>Dikarya</taxon>
        <taxon>Basidiomycota</taxon>
        <taxon>Agaricomycotina</taxon>
        <taxon>Agaricomycetes</taxon>
        <taxon>Agaricomycetidae</taxon>
        <taxon>Agaricales</taxon>
        <taxon>Marasmiineae</taxon>
        <taxon>Marasmiaceae</taxon>
        <taxon>Moniliophthora</taxon>
    </lineage>
</organism>
<dbReference type="Gene3D" id="4.10.1000.10">
    <property type="entry name" value="Zinc finger, CCCH-type"/>
    <property type="match status" value="2"/>
</dbReference>
<dbReference type="InterPro" id="IPR044066">
    <property type="entry name" value="TRIAD_supradom"/>
</dbReference>
<keyword evidence="12" id="KW-1185">Reference proteome</keyword>
<dbReference type="Pfam" id="PF14608">
    <property type="entry name" value="zf-CCCH_2"/>
    <property type="match status" value="5"/>
</dbReference>
<dbReference type="SUPFAM" id="SSF54928">
    <property type="entry name" value="RNA-binding domain, RBD"/>
    <property type="match status" value="2"/>
</dbReference>
<feature type="compositionally biased region" description="Low complexity" evidence="8">
    <location>
        <begin position="101"/>
        <end position="127"/>
    </location>
</feature>
<dbReference type="PANTHER" id="PTHR12547:SF18">
    <property type="entry name" value="PROTEIN TIS11"/>
    <property type="match status" value="1"/>
</dbReference>
<evidence type="ECO:0000256" key="1">
    <source>
        <dbReference type="ARBA" id="ARBA00022679"/>
    </source>
</evidence>
<evidence type="ECO:0000256" key="6">
    <source>
        <dbReference type="ARBA" id="ARBA00022833"/>
    </source>
</evidence>
<feature type="domain" description="C3H1-type" evidence="9">
    <location>
        <begin position="73"/>
        <end position="100"/>
    </location>
</feature>
<feature type="region of interest" description="Disordered" evidence="8">
    <location>
        <begin position="557"/>
        <end position="591"/>
    </location>
</feature>
<feature type="zinc finger region" description="C3H1-type" evidence="7">
    <location>
        <begin position="4"/>
        <end position="26"/>
    </location>
</feature>
<dbReference type="PROSITE" id="PS00518">
    <property type="entry name" value="ZF_RING_1"/>
    <property type="match status" value="1"/>
</dbReference>
<dbReference type="EMBL" id="AWSO01000118">
    <property type="protein sequence ID" value="ESK94928.1"/>
    <property type="molecule type" value="Genomic_DNA"/>
</dbReference>
<feature type="zinc finger region" description="C3H1-type" evidence="7">
    <location>
        <begin position="625"/>
        <end position="647"/>
    </location>
</feature>
<dbReference type="SUPFAM" id="SSF90229">
    <property type="entry name" value="CCCH zinc finger"/>
    <property type="match status" value="3"/>
</dbReference>
<dbReference type="Gene3D" id="3.30.40.10">
    <property type="entry name" value="Zinc/RING finger domain, C3HC4 (zinc finger)"/>
    <property type="match status" value="1"/>
</dbReference>
<feature type="zinc finger region" description="C3H1-type" evidence="7">
    <location>
        <begin position="395"/>
        <end position="422"/>
    </location>
</feature>
<dbReference type="Pfam" id="PF01485">
    <property type="entry name" value="IBR"/>
    <property type="match status" value="1"/>
</dbReference>
<dbReference type="Proteomes" id="UP000017559">
    <property type="component" value="Unassembled WGS sequence"/>
</dbReference>
<evidence type="ECO:0000259" key="10">
    <source>
        <dbReference type="PROSITE" id="PS51873"/>
    </source>
</evidence>
<dbReference type="PROSITE" id="PS50103">
    <property type="entry name" value="ZF_C3H1"/>
    <property type="match status" value="6"/>
</dbReference>
<keyword evidence="5" id="KW-0833">Ubl conjugation pathway</keyword>
<evidence type="ECO:0000256" key="5">
    <source>
        <dbReference type="ARBA" id="ARBA00022786"/>
    </source>
</evidence>
<feature type="domain" description="C3H1-type" evidence="9">
    <location>
        <begin position="625"/>
        <end position="647"/>
    </location>
</feature>
<dbReference type="GO" id="GO:0008270">
    <property type="term" value="F:zinc ion binding"/>
    <property type="evidence" value="ECO:0007669"/>
    <property type="project" value="UniProtKB-KW"/>
</dbReference>
<dbReference type="Gene3D" id="6.10.250.3220">
    <property type="match status" value="1"/>
</dbReference>
<feature type="domain" description="C3H1-type" evidence="9">
    <location>
        <begin position="395"/>
        <end position="422"/>
    </location>
</feature>
<dbReference type="KEGG" id="mrr:Moror_14095"/>
<keyword evidence="4 7" id="KW-0863">Zinc-finger</keyword>
<feature type="compositionally biased region" description="Polar residues" evidence="8">
    <location>
        <begin position="128"/>
        <end position="145"/>
    </location>
</feature>
<evidence type="ECO:0000259" key="9">
    <source>
        <dbReference type="PROSITE" id="PS50103"/>
    </source>
</evidence>
<dbReference type="InterPro" id="IPR013083">
    <property type="entry name" value="Znf_RING/FYVE/PHD"/>
</dbReference>
<feature type="compositionally biased region" description="Polar residues" evidence="8">
    <location>
        <begin position="430"/>
        <end position="457"/>
    </location>
</feature>
<feature type="zinc finger region" description="C3H1-type" evidence="7">
    <location>
        <begin position="312"/>
        <end position="340"/>
    </location>
</feature>
<feature type="compositionally biased region" description="Acidic residues" evidence="8">
    <location>
        <begin position="572"/>
        <end position="587"/>
    </location>
</feature>
<keyword evidence="2 7" id="KW-0479">Metal-binding</keyword>
<dbReference type="InterPro" id="IPR036855">
    <property type="entry name" value="Znf_CCCH_sf"/>
</dbReference>
<evidence type="ECO:0000256" key="8">
    <source>
        <dbReference type="SAM" id="MobiDB-lite"/>
    </source>
</evidence>
<dbReference type="CDD" id="cd20335">
    <property type="entry name" value="BRcat_RBR"/>
    <property type="match status" value="1"/>
</dbReference>
<dbReference type="HOGENOM" id="CLU_004949_0_0_1"/>
<sequence>MSIPCRFFLRNACTKGSSCPFRHEGLEGTLINANSGRTCPYFQTGSCLFGNECRNSHILGSDVSNPRSLAPLKFKEIPCKFYPMGKCNDGEACLYKHEESPTISPSTSRSSYRTSPSGSSSSRTSISDLSLQTSDKYRSVSSEHVNTTDRAEVGHGTEGSRPSSCALVPPDGLISGRPSSEIEPENVPLPNSETSSPRLNDTAPGRWILPEREAPQGATANPDTELLSPDSAPSYSEAPPNVHYYQPPFQAYPGWIAYAPTWVDPNLYNPHVPQTQLLSPLQLAPTPLSSLSQGNTNQLQLTLSPGVSQTHDDNVPLCQQFAIRGACPLGTACSFRHHLTEEEYWRVSSGKQVTMERPAQVSPPMITVPTEYDNTHDTRLRNMSSHYGGFSRKSWTPTQRCRWYGSGNCRKGDSCKFLHTQEPVGPSEPEATSSGWGDSSNSYGWGSSVESSYTAPRSTEEHTENWDTGGAGWDPSPTPWDTTSANDGGTDSQIDPNRHNIAEEGGSRTSETPAVEKKSSEGDTSNETSRDEWSHNVNEGGFGCSAEDLNSVGKLSKEMEKASKPRQRSVWDDSDLESEEEVEEDGGQDLVEVNDANAETWEVEWSQQTEPTADTGSNTGKIPLPCKRFGQGYCKFGDSCRYLHIPQEIIDDNEVEREEQTTTTGDVAVLRPESPTPITHVGSDGTSAQRLIFNCLAEFGPGAVPRKITTSYDPGDSVVTISNLPLTMSGGLMDDLNGLISSFGGVQGLENEVLDDAVQVKVEYSTVHEAVAASKALNNHQLHSVRLVAHSTSIAPVEFSWKPEPSCWVLVDYPAPSRTGWAFYESITSAKQAAIRLNGKNFGGRQVRATFPKVRRGTQKHFPAMLENLPVDTDKEALKRFCEGPAVLEITSPTYSSLPLDDIRQLLHRCGDIEEFDPLPSEPTQLRYNLLVRFSQAHGAELAVQNWNNSQQQFLGHATLSVSQVYYTRYDISSRKFTAIKEDILRIRDLHVPTCMIFHNVEEENVRFRVYSGDPFELAKARKDLEHMMWGQVMLTPGSGRQFWDEYFDHVSSQKVIDRVNEDSNVFVELDHRNRQVRLFGGEASRNKACTRLIKFVERASSMSYTIDLHPPTIRSLLNGGLLDLEEGGVKPQSVALHVASRSLIIRGDVDTFTKANRIVDQLTKSSSRLTASTDMCCICCLTAIEAVELPCTHRYCRRCILHHLKSSISPSFNKLVCLADIQDNDENPHPCATEIPYPVIQSLLTAEETADLLEVSFIRYIQEQPQYRMCPTPHCRLVYRVADMGTVIRCAECRMAICASCHVGLHDGLTCIEYRTC</sequence>
<feature type="domain" description="C3H1-type" evidence="9">
    <location>
        <begin position="312"/>
        <end position="340"/>
    </location>
</feature>
<feature type="region of interest" description="Disordered" evidence="8">
    <location>
        <begin position="100"/>
        <end position="239"/>
    </location>
</feature>
<reference evidence="11 12" key="1">
    <citation type="journal article" date="2014" name="BMC Genomics">
        <title>Genome and secretome analysis of the hemibiotrophic fungal pathogen, Moniliophthora roreri, which causes frosty pod rot disease of cacao: mechanisms of the biotrophic and necrotrophic phases.</title>
        <authorList>
            <person name="Meinhardt L.W."/>
            <person name="Costa G.G.L."/>
            <person name="Thomazella D.P.T."/>
            <person name="Teixeira P.J.P.L."/>
            <person name="Carazzolle M.F."/>
            <person name="Schuster S.C."/>
            <person name="Carlson J.E."/>
            <person name="Guiltinan M.J."/>
            <person name="Mieczkowski P."/>
            <person name="Farmer A."/>
            <person name="Ramaraj T."/>
            <person name="Crozier J."/>
            <person name="Davis R.E."/>
            <person name="Shao J."/>
            <person name="Melnick R.L."/>
            <person name="Pereira G.A.G."/>
            <person name="Bailey B.A."/>
        </authorList>
    </citation>
    <scope>NUCLEOTIDE SEQUENCE [LARGE SCALE GENOMIC DNA]</scope>
    <source>
        <strain evidence="11 12">MCA 2997</strain>
    </source>
</reference>
<dbReference type="PANTHER" id="PTHR12547">
    <property type="entry name" value="CCCH ZINC FINGER/TIS11-RELATED"/>
    <property type="match status" value="1"/>
</dbReference>
<evidence type="ECO:0000256" key="3">
    <source>
        <dbReference type="ARBA" id="ARBA00022737"/>
    </source>
</evidence>
<dbReference type="InterPro" id="IPR017907">
    <property type="entry name" value="Znf_RING_CS"/>
</dbReference>
<proteinExistence type="predicted"/>
<feature type="zinc finger region" description="C3H1-type" evidence="7">
    <location>
        <begin position="73"/>
        <end position="100"/>
    </location>
</feature>
<dbReference type="STRING" id="1381753.V2X6Y3"/>
<dbReference type="GO" id="GO:0003729">
    <property type="term" value="F:mRNA binding"/>
    <property type="evidence" value="ECO:0007669"/>
    <property type="project" value="InterPro"/>
</dbReference>
<feature type="domain" description="C3H1-type" evidence="9">
    <location>
        <begin position="4"/>
        <end position="26"/>
    </location>
</feature>
<evidence type="ECO:0000256" key="2">
    <source>
        <dbReference type="ARBA" id="ARBA00022723"/>
    </source>
</evidence>
<name>V2X6Y3_MONRO</name>
<feature type="compositionally biased region" description="Basic and acidic residues" evidence="8">
    <location>
        <begin position="496"/>
        <end position="506"/>
    </location>
</feature>
<dbReference type="InterPro" id="IPR018957">
    <property type="entry name" value="Znf_C3HC4_RING-type"/>
</dbReference>
<dbReference type="OrthoDB" id="1431934at2759"/>
<feature type="compositionally biased region" description="Basic and acidic residues" evidence="8">
    <location>
        <begin position="146"/>
        <end position="155"/>
    </location>
</feature>
<feature type="region of interest" description="Disordered" evidence="8">
    <location>
        <begin position="420"/>
        <end position="545"/>
    </location>
</feature>
<dbReference type="InterPro" id="IPR000571">
    <property type="entry name" value="Znf_CCCH"/>
</dbReference>
<dbReference type="GO" id="GO:0016740">
    <property type="term" value="F:transferase activity"/>
    <property type="evidence" value="ECO:0007669"/>
    <property type="project" value="UniProtKB-KW"/>
</dbReference>
<feature type="compositionally biased region" description="Polar residues" evidence="8">
    <location>
        <begin position="479"/>
        <end position="495"/>
    </location>
</feature>
<dbReference type="SUPFAM" id="SSF57850">
    <property type="entry name" value="RING/U-box"/>
    <property type="match status" value="2"/>
</dbReference>
<dbReference type="SMART" id="SM00356">
    <property type="entry name" value="ZnF_C3H1"/>
    <property type="match status" value="6"/>
</dbReference>
<dbReference type="InterPro" id="IPR002867">
    <property type="entry name" value="IBR_dom"/>
</dbReference>
<accession>V2X6Y3</accession>
<dbReference type="PROSITE" id="PS51873">
    <property type="entry name" value="TRIAD"/>
    <property type="match status" value="1"/>
</dbReference>